<dbReference type="RefSeq" id="WP_281260787.1">
    <property type="nucleotide sequence ID" value="NZ_OBDY01000005.1"/>
</dbReference>
<keyword evidence="2" id="KW-1185">Reference proteome</keyword>
<accession>A0A285HTX7</accession>
<sequence length="41" mass="4306">MTMPSLFLRLAVLAAVIALVALYLLADPTADPAMATKIYVG</sequence>
<reference evidence="1 2" key="1">
    <citation type="submission" date="2017-09" db="EMBL/GenBank/DDBJ databases">
        <authorList>
            <person name="Ehlers B."/>
            <person name="Leendertz F.H."/>
        </authorList>
    </citation>
    <scope>NUCLEOTIDE SEQUENCE [LARGE SCALE GENOMIC DNA]</scope>
    <source>
        <strain evidence="1 2">CGMCC 4.6857</strain>
    </source>
</reference>
<organism evidence="1 2">
    <name type="scientific">Paractinoplanes atraurantiacus</name>
    <dbReference type="NCBI Taxonomy" id="1036182"/>
    <lineage>
        <taxon>Bacteria</taxon>
        <taxon>Bacillati</taxon>
        <taxon>Actinomycetota</taxon>
        <taxon>Actinomycetes</taxon>
        <taxon>Micromonosporales</taxon>
        <taxon>Micromonosporaceae</taxon>
        <taxon>Paractinoplanes</taxon>
    </lineage>
</organism>
<dbReference type="Proteomes" id="UP000219612">
    <property type="component" value="Unassembled WGS sequence"/>
</dbReference>
<proteinExistence type="predicted"/>
<protein>
    <submittedName>
        <fullName evidence="1">Uncharacterized protein</fullName>
    </submittedName>
</protein>
<evidence type="ECO:0000313" key="2">
    <source>
        <dbReference type="Proteomes" id="UP000219612"/>
    </source>
</evidence>
<name>A0A285HTX7_9ACTN</name>
<dbReference type="AlphaFoldDB" id="A0A285HTX7"/>
<gene>
    <name evidence="1" type="ORF">SAMN05421748_105318</name>
</gene>
<evidence type="ECO:0000313" key="1">
    <source>
        <dbReference type="EMBL" id="SNY39160.1"/>
    </source>
</evidence>
<dbReference type="EMBL" id="OBDY01000005">
    <property type="protein sequence ID" value="SNY39160.1"/>
    <property type="molecule type" value="Genomic_DNA"/>
</dbReference>